<dbReference type="PANTHER" id="PTHR43046">
    <property type="entry name" value="GDP-MANNOSE MANNOSYL HYDROLASE"/>
    <property type="match status" value="1"/>
</dbReference>
<dbReference type="EMBL" id="MHWE01000006">
    <property type="protein sequence ID" value="OHB04495.1"/>
    <property type="molecule type" value="Genomic_DNA"/>
</dbReference>
<dbReference type="PANTHER" id="PTHR43046:SF14">
    <property type="entry name" value="MUTT_NUDIX FAMILY PROTEIN"/>
    <property type="match status" value="1"/>
</dbReference>
<evidence type="ECO:0000256" key="1">
    <source>
        <dbReference type="ARBA" id="ARBA00001946"/>
    </source>
</evidence>
<organism evidence="4 5">
    <name type="scientific">Candidatus Zambryskibacteria bacterium RIFCSPLOWO2_01_FULL_45_21</name>
    <dbReference type="NCBI Taxonomy" id="1802761"/>
    <lineage>
        <taxon>Bacteria</taxon>
        <taxon>Candidatus Zambryskiibacteriota</taxon>
    </lineage>
</organism>
<dbReference type="Proteomes" id="UP000176800">
    <property type="component" value="Unassembled WGS sequence"/>
</dbReference>
<comment type="caution">
    <text evidence="4">The sequence shown here is derived from an EMBL/GenBank/DDBJ whole genome shotgun (WGS) entry which is preliminary data.</text>
</comment>
<reference evidence="4 5" key="1">
    <citation type="journal article" date="2016" name="Nat. Commun.">
        <title>Thousands of microbial genomes shed light on interconnected biogeochemical processes in an aquifer system.</title>
        <authorList>
            <person name="Anantharaman K."/>
            <person name="Brown C.T."/>
            <person name="Hug L.A."/>
            <person name="Sharon I."/>
            <person name="Castelle C.J."/>
            <person name="Probst A.J."/>
            <person name="Thomas B.C."/>
            <person name="Singh A."/>
            <person name="Wilkins M.J."/>
            <person name="Karaoz U."/>
            <person name="Brodie E.L."/>
            <person name="Williams K.H."/>
            <person name="Hubbard S.S."/>
            <person name="Banfield J.F."/>
        </authorList>
    </citation>
    <scope>NUCLEOTIDE SEQUENCE [LARGE SCALE GENOMIC DNA]</scope>
</reference>
<dbReference type="AlphaFoldDB" id="A0A1G2U4R7"/>
<accession>A0A1G2U4R7</accession>
<sequence>MRTRKYAAGILIKDNHILLMYRLNNGNEYFTLPGGGQEEGETSKETALREVKEETTVVASINKLLYKIRWDTGNENYYFLCNYIGGEPTLPESSEEFHQMKNDLQVYKPHWHSIKDLSSILLYPLEIRDLLITHIQDGYPEVSLELSLIFGARKF</sequence>
<evidence type="ECO:0000313" key="5">
    <source>
        <dbReference type="Proteomes" id="UP000176800"/>
    </source>
</evidence>
<comment type="cofactor">
    <cofactor evidence="1">
        <name>Mg(2+)</name>
        <dbReference type="ChEBI" id="CHEBI:18420"/>
    </cofactor>
</comment>
<evidence type="ECO:0000256" key="2">
    <source>
        <dbReference type="ARBA" id="ARBA00022801"/>
    </source>
</evidence>
<dbReference type="PROSITE" id="PS51462">
    <property type="entry name" value="NUDIX"/>
    <property type="match status" value="1"/>
</dbReference>
<evidence type="ECO:0000259" key="3">
    <source>
        <dbReference type="PROSITE" id="PS51462"/>
    </source>
</evidence>
<dbReference type="InterPro" id="IPR020084">
    <property type="entry name" value="NUDIX_hydrolase_CS"/>
</dbReference>
<dbReference type="InterPro" id="IPR000086">
    <property type="entry name" value="NUDIX_hydrolase_dom"/>
</dbReference>
<dbReference type="Gene3D" id="3.90.79.10">
    <property type="entry name" value="Nucleoside Triphosphate Pyrophosphohydrolase"/>
    <property type="match status" value="1"/>
</dbReference>
<protein>
    <recommendedName>
        <fullName evidence="3">Nudix hydrolase domain-containing protein</fullName>
    </recommendedName>
</protein>
<proteinExistence type="predicted"/>
<keyword evidence="2" id="KW-0378">Hydrolase</keyword>
<dbReference type="SUPFAM" id="SSF55811">
    <property type="entry name" value="Nudix"/>
    <property type="match status" value="1"/>
</dbReference>
<dbReference type="InterPro" id="IPR015797">
    <property type="entry name" value="NUDIX_hydrolase-like_dom_sf"/>
</dbReference>
<dbReference type="Pfam" id="PF00293">
    <property type="entry name" value="NUDIX"/>
    <property type="match status" value="1"/>
</dbReference>
<feature type="domain" description="Nudix hydrolase" evidence="3">
    <location>
        <begin position="1"/>
        <end position="136"/>
    </location>
</feature>
<dbReference type="GO" id="GO:0016787">
    <property type="term" value="F:hydrolase activity"/>
    <property type="evidence" value="ECO:0007669"/>
    <property type="project" value="UniProtKB-KW"/>
</dbReference>
<gene>
    <name evidence="4" type="ORF">A3B14_03645</name>
</gene>
<dbReference type="PROSITE" id="PS00893">
    <property type="entry name" value="NUDIX_BOX"/>
    <property type="match status" value="1"/>
</dbReference>
<evidence type="ECO:0000313" key="4">
    <source>
        <dbReference type="EMBL" id="OHB04495.1"/>
    </source>
</evidence>
<name>A0A1G2U4R7_9BACT</name>